<dbReference type="InterPro" id="IPR003870">
    <property type="entry name" value="DUF222"/>
</dbReference>
<evidence type="ECO:0000259" key="3">
    <source>
        <dbReference type="SMART" id="SM00507"/>
    </source>
</evidence>
<keyword evidence="4" id="KW-0255">Endonuclease</keyword>
<name>A0A3N2BGM7_9MICO</name>
<evidence type="ECO:0000313" key="5">
    <source>
        <dbReference type="Proteomes" id="UP000280668"/>
    </source>
</evidence>
<comment type="caution">
    <text evidence="4">The sequence shown here is derived from an EMBL/GenBank/DDBJ whole genome shotgun (WGS) entry which is preliminary data.</text>
</comment>
<dbReference type="GO" id="GO:0004519">
    <property type="term" value="F:endonuclease activity"/>
    <property type="evidence" value="ECO:0007669"/>
    <property type="project" value="UniProtKB-KW"/>
</dbReference>
<accession>A0A3N2BGM7</accession>
<keyword evidence="5" id="KW-1185">Reference proteome</keyword>
<evidence type="ECO:0000313" key="4">
    <source>
        <dbReference type="EMBL" id="ROR74416.1"/>
    </source>
</evidence>
<evidence type="ECO:0000256" key="1">
    <source>
        <dbReference type="ARBA" id="ARBA00023450"/>
    </source>
</evidence>
<feature type="compositionally biased region" description="Polar residues" evidence="2">
    <location>
        <begin position="448"/>
        <end position="457"/>
    </location>
</feature>
<dbReference type="SMART" id="SM00507">
    <property type="entry name" value="HNHc"/>
    <property type="match status" value="1"/>
</dbReference>
<dbReference type="Proteomes" id="UP000280668">
    <property type="component" value="Unassembled WGS sequence"/>
</dbReference>
<gene>
    <name evidence="4" type="ORF">EDD31_2831</name>
</gene>
<dbReference type="AlphaFoldDB" id="A0A3N2BGM7"/>
<dbReference type="Gene3D" id="1.10.30.50">
    <property type="match status" value="1"/>
</dbReference>
<dbReference type="InterPro" id="IPR003615">
    <property type="entry name" value="HNH_nuc"/>
</dbReference>
<feature type="domain" description="HNH nuclease" evidence="3">
    <location>
        <begin position="532"/>
        <end position="582"/>
    </location>
</feature>
<keyword evidence="4" id="KW-0540">Nuclease</keyword>
<dbReference type="Pfam" id="PF01844">
    <property type="entry name" value="HNH"/>
    <property type="match status" value="1"/>
</dbReference>
<sequence length="626" mass="66220">MDGDLPERATDAVAERVASSAPDERNEAIPPPGDCCWDPEIICVHLLLAEAQWKREEAEWRQAERRAQRSQRGLRGGRLAARAAELEWLDECEDAEPNDSAAMRTAEIVASATAALGKDFAVLGSTPGGPQLAQLLAGLDRLDPRLLDRAQQLELAAAARRVEAWAASITVAAAGAMAEPPFGHDPSPACKSTATDLAMRLGISSYQAGKLVKVGAATARVLAGIRESLAAGEIDYSKARVLVESLDEAPATVAWAIERDLLPAAPGMTTRQLQEAAQQALTEVDPQDAENRHVRARSARHVSSTRLRADGMASITAVLPAEDCVMIDHTLRAMAKSARHDGDGRTTDQLRADALVSLTAAGILTGTTDPIEQLSHGSPGSSQQPNPLVHEILRARPHERLAVTRPEIRVNIPWDVLDQLRSAPSEATSHSGLDAPTIAPGATGAAHESQSCGSSGFTPAGAGARDALESHRLDDVLNSSPTPAAQLTGYGAIPAVTALSLLAVGALRRIVTKPVGGEVLDVGRRHRAPPPRLAELVRYRDGTCTRPGCTNPMEELDHIVSWGHGGATDAGNLQALCSSCHSLKTEGRLRVVRIGDRLTWLTSTGHAYTRTAQGGAQLVSVGEPPY</sequence>
<protein>
    <submittedName>
        <fullName evidence="4">HNH endonuclease</fullName>
    </submittedName>
</protein>
<feature type="compositionally biased region" description="Basic and acidic residues" evidence="2">
    <location>
        <begin position="1"/>
        <end position="14"/>
    </location>
</feature>
<dbReference type="OrthoDB" id="5140334at2"/>
<dbReference type="GO" id="GO:0008270">
    <property type="term" value="F:zinc ion binding"/>
    <property type="evidence" value="ECO:0007669"/>
    <property type="project" value="InterPro"/>
</dbReference>
<feature type="region of interest" description="Disordered" evidence="2">
    <location>
        <begin position="441"/>
        <end position="460"/>
    </location>
</feature>
<organism evidence="4 5">
    <name type="scientific">Bogoriella caseilytica</name>
    <dbReference type="NCBI Taxonomy" id="56055"/>
    <lineage>
        <taxon>Bacteria</taxon>
        <taxon>Bacillati</taxon>
        <taxon>Actinomycetota</taxon>
        <taxon>Actinomycetes</taxon>
        <taxon>Micrococcales</taxon>
        <taxon>Bogoriellaceae</taxon>
        <taxon>Bogoriella</taxon>
    </lineage>
</organism>
<dbReference type="RefSeq" id="WP_123304708.1">
    <property type="nucleotide sequence ID" value="NZ_RKHK01000001.1"/>
</dbReference>
<dbReference type="CDD" id="cd00085">
    <property type="entry name" value="HNHc"/>
    <property type="match status" value="1"/>
</dbReference>
<proteinExistence type="inferred from homology"/>
<feature type="region of interest" description="Disordered" evidence="2">
    <location>
        <begin position="1"/>
        <end position="32"/>
    </location>
</feature>
<evidence type="ECO:0000256" key="2">
    <source>
        <dbReference type="SAM" id="MobiDB-lite"/>
    </source>
</evidence>
<dbReference type="InterPro" id="IPR002711">
    <property type="entry name" value="HNH"/>
</dbReference>
<keyword evidence="4" id="KW-0378">Hydrolase</keyword>
<dbReference type="GO" id="GO:0003676">
    <property type="term" value="F:nucleic acid binding"/>
    <property type="evidence" value="ECO:0007669"/>
    <property type="project" value="InterPro"/>
</dbReference>
<comment type="similarity">
    <text evidence="1">Belongs to the Rv1128c/1148c/1588c/1702c/1945/3466 family.</text>
</comment>
<dbReference type="Pfam" id="PF02720">
    <property type="entry name" value="DUF222"/>
    <property type="match status" value="1"/>
</dbReference>
<reference evidence="4 5" key="1">
    <citation type="submission" date="2018-11" db="EMBL/GenBank/DDBJ databases">
        <title>Sequencing the genomes of 1000 actinobacteria strains.</title>
        <authorList>
            <person name="Klenk H.-P."/>
        </authorList>
    </citation>
    <scope>NUCLEOTIDE SEQUENCE [LARGE SCALE GENOMIC DNA]</scope>
    <source>
        <strain evidence="4 5">DSM 11294</strain>
    </source>
</reference>
<dbReference type="EMBL" id="RKHK01000001">
    <property type="protein sequence ID" value="ROR74416.1"/>
    <property type="molecule type" value="Genomic_DNA"/>
</dbReference>